<protein>
    <submittedName>
        <fullName evidence="1">Uncharacterized protein</fullName>
    </submittedName>
</protein>
<accession>A0A9E9P2L5</accession>
<gene>
    <name evidence="1" type="ORF">NB640_12505</name>
</gene>
<dbReference type="Proteomes" id="UP001156215">
    <property type="component" value="Chromosome"/>
</dbReference>
<sequence>MTPKDIKSRIFNLLKESPRTVQALAVRLIQPPATIRAALEALRKETKRVRVVGWDLRAAGDCRLWGVGEKRNTKGEKNMEKIIIDSMVNQYSGASTGRYNASLLTAALGPERQYDVMEFGEQLQESVAEHLHHAQAARFI</sequence>
<dbReference type="EMBL" id="CP098242">
    <property type="protein sequence ID" value="WAW10019.1"/>
    <property type="molecule type" value="Genomic_DNA"/>
</dbReference>
<reference evidence="1" key="1">
    <citation type="journal article" date="2022" name="Front. Microbiol.">
        <title>New perspectives on an old grouping: The genomic and phenotypic variability of Oxalobacter formigenes and the implications for calcium oxalate stone prevention.</title>
        <authorList>
            <person name="Chmiel J.A."/>
            <person name="Carr C."/>
            <person name="Stuivenberg G.A."/>
            <person name="Venema R."/>
            <person name="Chanyi R.M."/>
            <person name="Al K.F."/>
            <person name="Giguere D."/>
            <person name="Say H."/>
            <person name="Akouris P.P."/>
            <person name="Dominguez Romero S.A."/>
            <person name="Kwong A."/>
            <person name="Tai V."/>
            <person name="Koval S.F."/>
            <person name="Razvi H."/>
            <person name="Bjazevic J."/>
            <person name="Burton J.P."/>
        </authorList>
    </citation>
    <scope>NUCLEOTIDE SEQUENCE</scope>
    <source>
        <strain evidence="1">WoOx3</strain>
    </source>
</reference>
<name>A0A9E9P2L5_9BURK</name>
<organism evidence="1 2">
    <name type="scientific">Oxalobacter vibrioformis</name>
    <dbReference type="NCBI Taxonomy" id="933080"/>
    <lineage>
        <taxon>Bacteria</taxon>
        <taxon>Pseudomonadati</taxon>
        <taxon>Pseudomonadota</taxon>
        <taxon>Betaproteobacteria</taxon>
        <taxon>Burkholderiales</taxon>
        <taxon>Oxalobacteraceae</taxon>
        <taxon>Oxalobacter</taxon>
    </lineage>
</organism>
<dbReference type="AlphaFoldDB" id="A0A9E9P2L5"/>
<evidence type="ECO:0000313" key="2">
    <source>
        <dbReference type="Proteomes" id="UP001156215"/>
    </source>
</evidence>
<proteinExistence type="predicted"/>
<dbReference type="KEGG" id="ovb:NB640_12505"/>
<evidence type="ECO:0000313" key="1">
    <source>
        <dbReference type="EMBL" id="WAW10019.1"/>
    </source>
</evidence>
<dbReference type="RefSeq" id="WP_269309022.1">
    <property type="nucleotide sequence ID" value="NZ_CP098242.1"/>
</dbReference>
<keyword evidence="2" id="KW-1185">Reference proteome</keyword>